<dbReference type="PANTHER" id="PTHR42711">
    <property type="entry name" value="ABC TRANSPORTER ATP-BINDING PROTEIN"/>
    <property type="match status" value="1"/>
</dbReference>
<evidence type="ECO:0000256" key="4">
    <source>
        <dbReference type="ARBA" id="ARBA00022741"/>
    </source>
</evidence>
<keyword evidence="9" id="KW-1185">Reference proteome</keyword>
<keyword evidence="6" id="KW-0046">Antibiotic resistance</keyword>
<dbReference type="Proteomes" id="UP001058860">
    <property type="component" value="Chromosome"/>
</dbReference>
<evidence type="ECO:0000259" key="7">
    <source>
        <dbReference type="PROSITE" id="PS50893"/>
    </source>
</evidence>
<dbReference type="RefSeq" id="WP_353862193.1">
    <property type="nucleotide sequence ID" value="NZ_CP088295.1"/>
</dbReference>
<proteinExistence type="inferred from homology"/>
<dbReference type="InterPro" id="IPR027417">
    <property type="entry name" value="P-loop_NTPase"/>
</dbReference>
<keyword evidence="4" id="KW-0547">Nucleotide-binding</keyword>
<accession>A0ABY5PAE4</accession>
<dbReference type="PROSITE" id="PS00211">
    <property type="entry name" value="ABC_TRANSPORTER_1"/>
    <property type="match status" value="1"/>
</dbReference>
<evidence type="ECO:0000256" key="2">
    <source>
        <dbReference type="ARBA" id="ARBA00005417"/>
    </source>
</evidence>
<comment type="similarity">
    <text evidence="2">Belongs to the ABC transporter superfamily.</text>
</comment>
<dbReference type="Pfam" id="PF00005">
    <property type="entry name" value="ABC_tran"/>
    <property type="match status" value="1"/>
</dbReference>
<evidence type="ECO:0000256" key="6">
    <source>
        <dbReference type="ARBA" id="ARBA00023251"/>
    </source>
</evidence>
<dbReference type="InterPro" id="IPR017871">
    <property type="entry name" value="ABC_transporter-like_CS"/>
</dbReference>
<gene>
    <name evidence="8" type="ORF">LRS13_12950</name>
</gene>
<dbReference type="InterPro" id="IPR003439">
    <property type="entry name" value="ABC_transporter-like_ATP-bd"/>
</dbReference>
<evidence type="ECO:0000256" key="5">
    <source>
        <dbReference type="ARBA" id="ARBA00022840"/>
    </source>
</evidence>
<dbReference type="CDD" id="cd03230">
    <property type="entry name" value="ABC_DR_subfamily_A"/>
    <property type="match status" value="1"/>
</dbReference>
<feature type="domain" description="ABC transporter" evidence="7">
    <location>
        <begin position="7"/>
        <end position="232"/>
    </location>
</feature>
<reference evidence="9" key="1">
    <citation type="submission" date="2021-11" db="EMBL/GenBank/DDBJ databases">
        <title>Cultivation dependent microbiological survey of springs from the worlds oldest radium mine currently devoted to the extraction of radon-saturated water.</title>
        <authorList>
            <person name="Kapinusova G."/>
            <person name="Smrhova T."/>
            <person name="Strejcek M."/>
            <person name="Suman J."/>
            <person name="Jani K."/>
            <person name="Pajer P."/>
            <person name="Uhlik O."/>
        </authorList>
    </citation>
    <scope>NUCLEOTIDE SEQUENCE [LARGE SCALE GENOMIC DNA]</scope>
    <source>
        <strain evidence="9">J379</strain>
    </source>
</reference>
<evidence type="ECO:0000313" key="8">
    <source>
        <dbReference type="EMBL" id="UUY01639.1"/>
    </source>
</evidence>
<organism evidence="8 9">
    <name type="scientific">Svornostia abyssi</name>
    <dbReference type="NCBI Taxonomy" id="2898438"/>
    <lineage>
        <taxon>Bacteria</taxon>
        <taxon>Bacillati</taxon>
        <taxon>Actinomycetota</taxon>
        <taxon>Thermoleophilia</taxon>
        <taxon>Solirubrobacterales</taxon>
        <taxon>Baekduiaceae</taxon>
        <taxon>Svornostia</taxon>
    </lineage>
</organism>
<dbReference type="EMBL" id="CP088295">
    <property type="protein sequence ID" value="UUY01639.1"/>
    <property type="molecule type" value="Genomic_DNA"/>
</dbReference>
<dbReference type="PANTHER" id="PTHR42711:SF5">
    <property type="entry name" value="ABC TRANSPORTER ATP-BINDING PROTEIN NATA"/>
    <property type="match status" value="1"/>
</dbReference>
<dbReference type="InterPro" id="IPR050763">
    <property type="entry name" value="ABC_transporter_ATP-binding"/>
</dbReference>
<name>A0ABY5PAE4_9ACTN</name>
<dbReference type="Gene3D" id="3.40.50.300">
    <property type="entry name" value="P-loop containing nucleotide triphosphate hydrolases"/>
    <property type="match status" value="1"/>
</dbReference>
<comment type="subcellular location">
    <subcellularLocation>
        <location evidence="1">Cell membrane</location>
        <topology evidence="1">Peripheral membrane protein</topology>
    </subcellularLocation>
</comment>
<evidence type="ECO:0000256" key="3">
    <source>
        <dbReference type="ARBA" id="ARBA00022448"/>
    </source>
</evidence>
<dbReference type="InterPro" id="IPR003593">
    <property type="entry name" value="AAA+_ATPase"/>
</dbReference>
<dbReference type="SMART" id="SM00382">
    <property type="entry name" value="AAA"/>
    <property type="match status" value="1"/>
</dbReference>
<evidence type="ECO:0000256" key="1">
    <source>
        <dbReference type="ARBA" id="ARBA00004202"/>
    </source>
</evidence>
<dbReference type="PROSITE" id="PS50893">
    <property type="entry name" value="ABC_TRANSPORTER_2"/>
    <property type="match status" value="1"/>
</dbReference>
<dbReference type="SUPFAM" id="SSF52540">
    <property type="entry name" value="P-loop containing nucleoside triphosphate hydrolases"/>
    <property type="match status" value="1"/>
</dbReference>
<evidence type="ECO:0000313" key="9">
    <source>
        <dbReference type="Proteomes" id="UP001058860"/>
    </source>
</evidence>
<protein>
    <submittedName>
        <fullName evidence="8">ABC transporter ATP-binding protein</fullName>
    </submittedName>
</protein>
<keyword evidence="3" id="KW-0813">Transport</keyword>
<sequence length="290" mass="31399">MSDAPAILVRDLRKRYGTHEAVRGIDFEVARGEVFGLLGPNGAGKTTTVEILEGYRARSSGIVSVLGHDPGGRPRALRDRVGIVLQSGGMYRHVTVREAVAHWAAMYPHPRDVDEVIELAGLAESADKRTRQLSGGQARRMDFALALVGDPELVFLDEPTTGFDPAARRAAWDTVRALAELGKTVLLTTHYLDEAQALCDRVAIVKDGRIVTEGPPSALGVGSASRHTVTWRDEHGELQTRVTDAPTALLHQLTSAALARGDELRELSVTRPSLEDVYLELTAEEVTDVG</sequence>
<dbReference type="GO" id="GO:0005524">
    <property type="term" value="F:ATP binding"/>
    <property type="evidence" value="ECO:0007669"/>
    <property type="project" value="UniProtKB-KW"/>
</dbReference>
<keyword evidence="5 8" id="KW-0067">ATP-binding</keyword>